<keyword evidence="14 22" id="KW-0067">ATP-binding</keyword>
<dbReference type="CDD" id="cd06899">
    <property type="entry name" value="lectin_legume_LecRK_Arcelin_ConA"/>
    <property type="match status" value="2"/>
</dbReference>
<comment type="similarity">
    <text evidence="3">In the N-terminal section; belongs to the leguminous lectin family.</text>
</comment>
<feature type="chain" id="PRO_5032804085" evidence="25">
    <location>
        <begin position="19"/>
        <end position="1210"/>
    </location>
</feature>
<feature type="domain" description="Protein kinase" evidence="26">
    <location>
        <begin position="873"/>
        <end position="1151"/>
    </location>
</feature>
<dbReference type="FunFam" id="2.60.120.200:FF:000103">
    <property type="entry name" value="L-type lectin-domain containing receptor kinase IX.1"/>
    <property type="match status" value="2"/>
</dbReference>
<dbReference type="Gene3D" id="1.10.510.10">
    <property type="entry name" value="Transferase(Phosphotransferase) domain 1"/>
    <property type="match status" value="2"/>
</dbReference>
<evidence type="ECO:0000256" key="14">
    <source>
        <dbReference type="ARBA" id="ARBA00022840"/>
    </source>
</evidence>
<protein>
    <submittedName>
        <fullName evidence="27">L-type lectin-domain containing receptor kinase IX.1</fullName>
    </submittedName>
</protein>
<dbReference type="FunFam" id="3.30.200.20:FF:000168">
    <property type="entry name" value="L-type lectin-domain containing receptor kinase IX.1"/>
    <property type="match status" value="1"/>
</dbReference>
<evidence type="ECO:0000256" key="10">
    <source>
        <dbReference type="ARBA" id="ARBA00022734"/>
    </source>
</evidence>
<evidence type="ECO:0000256" key="3">
    <source>
        <dbReference type="ARBA" id="ARBA00008536"/>
    </source>
</evidence>
<feature type="signal peptide" evidence="25">
    <location>
        <begin position="1"/>
        <end position="18"/>
    </location>
</feature>
<name>A0A834XEK6_9FABA</name>
<evidence type="ECO:0000256" key="24">
    <source>
        <dbReference type="SAM" id="Phobius"/>
    </source>
</evidence>
<comment type="similarity">
    <text evidence="2">Belongs to the leguminous lectin family.</text>
</comment>
<keyword evidence="9 25" id="KW-0732">Signal</keyword>
<dbReference type="PROSITE" id="PS00108">
    <property type="entry name" value="PROTEIN_KINASE_ST"/>
    <property type="match status" value="1"/>
</dbReference>
<evidence type="ECO:0000256" key="23">
    <source>
        <dbReference type="SAM" id="MobiDB-lite"/>
    </source>
</evidence>
<dbReference type="SUPFAM" id="SSF49899">
    <property type="entry name" value="Concanavalin A-like lectins/glucanases"/>
    <property type="match status" value="2"/>
</dbReference>
<keyword evidence="16 24" id="KW-0472">Membrane</keyword>
<dbReference type="PROSITE" id="PS00308">
    <property type="entry name" value="LECTIN_LEGUME_ALPHA"/>
    <property type="match status" value="1"/>
</dbReference>
<evidence type="ECO:0000256" key="22">
    <source>
        <dbReference type="PROSITE-ProRule" id="PRU10141"/>
    </source>
</evidence>
<keyword evidence="28" id="KW-1185">Reference proteome</keyword>
<evidence type="ECO:0000256" key="21">
    <source>
        <dbReference type="ARBA" id="ARBA00063357"/>
    </source>
</evidence>
<evidence type="ECO:0000256" key="16">
    <source>
        <dbReference type="ARBA" id="ARBA00023136"/>
    </source>
</evidence>
<dbReference type="InterPro" id="IPR000719">
    <property type="entry name" value="Prot_kinase_dom"/>
</dbReference>
<feature type="region of interest" description="Disordered" evidence="23">
    <location>
        <begin position="1174"/>
        <end position="1198"/>
    </location>
</feature>
<gene>
    <name evidence="27" type="ORF">G2W53_005333</name>
</gene>
<feature type="transmembrane region" description="Helical" evidence="24">
    <location>
        <begin position="799"/>
        <end position="822"/>
    </location>
</feature>
<evidence type="ECO:0000256" key="15">
    <source>
        <dbReference type="ARBA" id="ARBA00022989"/>
    </source>
</evidence>
<dbReference type="GO" id="GO:0005886">
    <property type="term" value="C:plasma membrane"/>
    <property type="evidence" value="ECO:0007669"/>
    <property type="project" value="UniProtKB-SubCell"/>
</dbReference>
<keyword evidence="18" id="KW-0325">Glycoprotein</keyword>
<dbReference type="InterPro" id="IPR017441">
    <property type="entry name" value="Protein_kinase_ATP_BS"/>
</dbReference>
<dbReference type="FunFam" id="1.10.510.10:FF:000240">
    <property type="entry name" value="Lectin-domain containing receptor kinase A4.3"/>
    <property type="match status" value="2"/>
</dbReference>
<keyword evidence="6" id="KW-0723">Serine/threonine-protein kinase</keyword>
<comment type="caution">
    <text evidence="27">The sequence shown here is derived from an EMBL/GenBank/DDBJ whole genome shotgun (WGS) entry which is preliminary data.</text>
</comment>
<dbReference type="GO" id="GO:0002229">
    <property type="term" value="P:defense response to oomycetes"/>
    <property type="evidence" value="ECO:0007669"/>
    <property type="project" value="UniProtKB-ARBA"/>
</dbReference>
<evidence type="ECO:0000259" key="26">
    <source>
        <dbReference type="PROSITE" id="PS50011"/>
    </source>
</evidence>
<keyword evidence="5" id="KW-1003">Cell membrane</keyword>
<dbReference type="PROSITE" id="PS00107">
    <property type="entry name" value="PROTEIN_KINASE_ATP"/>
    <property type="match status" value="1"/>
</dbReference>
<evidence type="ECO:0000256" key="4">
    <source>
        <dbReference type="ARBA" id="ARBA00010217"/>
    </source>
</evidence>
<reference evidence="27" key="1">
    <citation type="submission" date="2020-09" db="EMBL/GenBank/DDBJ databases">
        <title>Genome-Enabled Discovery of Anthraquinone Biosynthesis in Senna tora.</title>
        <authorList>
            <person name="Kang S.-H."/>
            <person name="Pandey R.P."/>
            <person name="Lee C.-M."/>
            <person name="Sim J.-S."/>
            <person name="Jeong J.-T."/>
            <person name="Choi B.-S."/>
            <person name="Jung M."/>
            <person name="Ginzburg D."/>
            <person name="Zhao K."/>
            <person name="Won S.Y."/>
            <person name="Oh T.-J."/>
            <person name="Yu Y."/>
            <person name="Kim N.-H."/>
            <person name="Lee O.R."/>
            <person name="Lee T.-H."/>
            <person name="Bashyal P."/>
            <person name="Kim T.-S."/>
            <person name="Lee W.-H."/>
            <person name="Kawkins C."/>
            <person name="Kim C.-K."/>
            <person name="Kim J.S."/>
            <person name="Ahn B.O."/>
            <person name="Rhee S.Y."/>
            <person name="Sohng J.K."/>
        </authorList>
    </citation>
    <scope>NUCLEOTIDE SEQUENCE</scope>
    <source>
        <tissue evidence="27">Leaf</tissue>
    </source>
</reference>
<evidence type="ECO:0000256" key="20">
    <source>
        <dbReference type="ARBA" id="ARBA00058818"/>
    </source>
</evidence>
<keyword evidence="10 27" id="KW-0430">Lectin</keyword>
<keyword evidence="13" id="KW-0611">Plant defense</keyword>
<keyword evidence="8 24" id="KW-0812">Transmembrane</keyword>
<keyword evidence="17 27" id="KW-0675">Receptor</keyword>
<comment type="function">
    <text evidence="20">Promotes hydrogen peroxide H(2)O(2) production and cell death.</text>
</comment>
<evidence type="ECO:0000256" key="1">
    <source>
        <dbReference type="ARBA" id="ARBA00004251"/>
    </source>
</evidence>
<comment type="similarity">
    <text evidence="4">In the C-terminal section; belongs to the protein kinase superfamily. Ser/Thr protein kinase family.</text>
</comment>
<comment type="subunit">
    <text evidence="21">Interacts with ABCG40.</text>
</comment>
<dbReference type="InterPro" id="IPR000985">
    <property type="entry name" value="Lectin_LegA_CS"/>
</dbReference>
<sequence>MMLISITIFLFIFPHASSLSFNFTSFNSTDKTIIYEGSATLEKSVIYLTTTQKGFNKTGRATYYQPLHLWDKTTNNLIDFTTHFSFKIDSQNSSKYGDGIAFFLADSGSKIPYVTQGGTMGLALDDQFFISINNPFVAVEFDVHQNPWDPPKEHVGVDISSMRSVSDVTWFSNIKEGKLNEVWISYNSSSRNMSVMFTGFKNESGKILQQHLSAIVDLRLHLPEWVTFGFSAATGNASAIQSLYSWDFSSTMDENLKLAHSGKNTKIGLAVGLSTGGFVLGCLALISFAFWKKWKKNETDNDHEFDEYMNEDFARGAGPKKYAYAELASAANYFKDEKLGQGGFGVHRDIKSSNIMLDSNFNAKLGDFGLARLVDHAKGSQTTTALVGTRGYMAPEYLNSYRASKQSDVYSFGIVALEIACGRKAIDPMAPEDEMIMLEWVWGLYGSGRVLQGADPRLCGDFEEQKMIHLMITGLWCAHPDHNNRPSIRQAIQVLNFEAPLPILPSSFPVPTYFQCPVKPSEAQNQNTSFCSSDGFVPSYDGDKLRRKIRPSFPSFSPDNNSIITYEGDANFTSPSSIQVTGNYTNRAGRATYNEPMFLWDNTTSKLTDFTTNFTFVISSSNKDFYGDGMAFFLAPAGSKLPYIHEGGAMGLTSDDQPLNSTDNPFVAVEFDIFQNGWDPPSKEHVGVDINSVRSLTNLTWLADIKGGRTNEAKISYNSSTLNLSILFTGFNNATNTTVWQHLDYIVDLRKFLPSWVTFGFSAATGGQSAIYNINSWNFTSTLEETTNITPTGKSLTGLAVGLGVGGLVLICGLALVLIVLYRRWKKKKKKKEMEEDDHELELDEYNMSEDFERGTGPKKYSYAELASATNYFKDEQKLGHGGFGDVYRGFLKDLNSDVAIKKVSECSKQGIKEFASEVRIISQLRHRNLVQLNGWCHERKELLLVYEYMPNGSLDFHLFNNQSFLTWPVRFKIAQGLASALLYLHEEWEQCVVHRDIKSSNIMLDSNFNAKLGDFGLARLVDHAKSAQTTALAGTMGYMAPESIITGRASKESDVYSFGVVALEITCGRKPINHKAPENKINMVEWVWGLYGSGRILEAVDSRLNGDFDEEQIKYLMIVGLWCTHPNHNSRPSIRQAIQVLNFEAPLPSLPSSLPVPTYLELPIMRLSSSAPSSTNANLSSNANSSAFTTTSDDVSPSVSLLKSTYASL</sequence>
<dbReference type="OrthoDB" id="842456at2759"/>
<dbReference type="InterPro" id="IPR001220">
    <property type="entry name" value="Legume_lectin_dom"/>
</dbReference>
<evidence type="ECO:0000256" key="8">
    <source>
        <dbReference type="ARBA" id="ARBA00022692"/>
    </source>
</evidence>
<dbReference type="SMART" id="SM00220">
    <property type="entry name" value="S_TKc"/>
    <property type="match status" value="1"/>
</dbReference>
<dbReference type="GO" id="GO:0004674">
    <property type="term" value="F:protein serine/threonine kinase activity"/>
    <property type="evidence" value="ECO:0007669"/>
    <property type="project" value="UniProtKB-KW"/>
</dbReference>
<dbReference type="CDD" id="cd14066">
    <property type="entry name" value="STKc_IRAK"/>
    <property type="match status" value="1"/>
</dbReference>
<evidence type="ECO:0000256" key="6">
    <source>
        <dbReference type="ARBA" id="ARBA00022527"/>
    </source>
</evidence>
<keyword evidence="11 22" id="KW-0547">Nucleotide-binding</keyword>
<dbReference type="AlphaFoldDB" id="A0A834XEK6"/>
<dbReference type="EMBL" id="JAAIUW010000002">
    <property type="protein sequence ID" value="KAF7843035.1"/>
    <property type="molecule type" value="Genomic_DNA"/>
</dbReference>
<proteinExistence type="inferred from homology"/>
<dbReference type="GO" id="GO:0005524">
    <property type="term" value="F:ATP binding"/>
    <property type="evidence" value="ECO:0007669"/>
    <property type="project" value="UniProtKB-UniRule"/>
</dbReference>
<organism evidence="27 28">
    <name type="scientific">Senna tora</name>
    <dbReference type="NCBI Taxonomy" id="362788"/>
    <lineage>
        <taxon>Eukaryota</taxon>
        <taxon>Viridiplantae</taxon>
        <taxon>Streptophyta</taxon>
        <taxon>Embryophyta</taxon>
        <taxon>Tracheophyta</taxon>
        <taxon>Spermatophyta</taxon>
        <taxon>Magnoliopsida</taxon>
        <taxon>eudicotyledons</taxon>
        <taxon>Gunneridae</taxon>
        <taxon>Pentapetalae</taxon>
        <taxon>rosids</taxon>
        <taxon>fabids</taxon>
        <taxon>Fabales</taxon>
        <taxon>Fabaceae</taxon>
        <taxon>Caesalpinioideae</taxon>
        <taxon>Cassia clade</taxon>
        <taxon>Senna</taxon>
    </lineage>
</organism>
<evidence type="ECO:0000256" key="5">
    <source>
        <dbReference type="ARBA" id="ARBA00022475"/>
    </source>
</evidence>
<dbReference type="InterPro" id="IPR008271">
    <property type="entry name" value="Ser/Thr_kinase_AS"/>
</dbReference>
<dbReference type="GO" id="GO:0030246">
    <property type="term" value="F:carbohydrate binding"/>
    <property type="evidence" value="ECO:0007669"/>
    <property type="project" value="UniProtKB-KW"/>
</dbReference>
<feature type="domain" description="Protein kinase" evidence="26">
    <location>
        <begin position="168"/>
        <end position="504"/>
    </location>
</feature>
<evidence type="ECO:0000313" key="28">
    <source>
        <dbReference type="Proteomes" id="UP000634136"/>
    </source>
</evidence>
<comment type="subcellular location">
    <subcellularLocation>
        <location evidence="1">Cell membrane</location>
        <topology evidence="1">Single-pass type I membrane protein</topology>
    </subcellularLocation>
</comment>
<evidence type="ECO:0000256" key="25">
    <source>
        <dbReference type="SAM" id="SignalP"/>
    </source>
</evidence>
<feature type="transmembrane region" description="Helical" evidence="24">
    <location>
        <begin position="267"/>
        <end position="291"/>
    </location>
</feature>
<dbReference type="InterPro" id="IPR050528">
    <property type="entry name" value="L-type_Lectin-RKs"/>
</dbReference>
<accession>A0A834XEK6</accession>
<keyword evidence="12 27" id="KW-0418">Kinase</keyword>
<evidence type="ECO:0000256" key="17">
    <source>
        <dbReference type="ARBA" id="ARBA00023170"/>
    </source>
</evidence>
<dbReference type="PANTHER" id="PTHR27007">
    <property type="match status" value="1"/>
</dbReference>
<dbReference type="Proteomes" id="UP000634136">
    <property type="component" value="Unassembled WGS sequence"/>
</dbReference>
<evidence type="ECO:0000256" key="2">
    <source>
        <dbReference type="ARBA" id="ARBA00007606"/>
    </source>
</evidence>
<evidence type="ECO:0000256" key="18">
    <source>
        <dbReference type="ARBA" id="ARBA00023180"/>
    </source>
</evidence>
<evidence type="ECO:0000256" key="7">
    <source>
        <dbReference type="ARBA" id="ARBA00022679"/>
    </source>
</evidence>
<dbReference type="Pfam" id="PF00069">
    <property type="entry name" value="Pkinase"/>
    <property type="match status" value="2"/>
</dbReference>
<evidence type="ECO:0000256" key="9">
    <source>
        <dbReference type="ARBA" id="ARBA00022729"/>
    </source>
</evidence>
<evidence type="ECO:0000256" key="19">
    <source>
        <dbReference type="ARBA" id="ARBA00058054"/>
    </source>
</evidence>
<dbReference type="Gene3D" id="2.60.120.200">
    <property type="match status" value="2"/>
</dbReference>
<evidence type="ECO:0000256" key="13">
    <source>
        <dbReference type="ARBA" id="ARBA00022821"/>
    </source>
</evidence>
<dbReference type="InterPro" id="IPR013320">
    <property type="entry name" value="ConA-like_dom_sf"/>
</dbReference>
<dbReference type="Gene3D" id="3.30.200.20">
    <property type="entry name" value="Phosphorylase Kinase, domain 1"/>
    <property type="match status" value="1"/>
</dbReference>
<evidence type="ECO:0000313" key="27">
    <source>
        <dbReference type="EMBL" id="KAF7843035.1"/>
    </source>
</evidence>
<evidence type="ECO:0000256" key="12">
    <source>
        <dbReference type="ARBA" id="ARBA00022777"/>
    </source>
</evidence>
<dbReference type="GO" id="GO:0009626">
    <property type="term" value="P:plant-type hypersensitive response"/>
    <property type="evidence" value="ECO:0007669"/>
    <property type="project" value="UniProtKB-ARBA"/>
</dbReference>
<keyword evidence="7" id="KW-0808">Transferase</keyword>
<dbReference type="PROSITE" id="PS50011">
    <property type="entry name" value="PROTEIN_KINASE_DOM"/>
    <property type="match status" value="2"/>
</dbReference>
<evidence type="ECO:0000256" key="11">
    <source>
        <dbReference type="ARBA" id="ARBA00022741"/>
    </source>
</evidence>
<dbReference type="SUPFAM" id="SSF56112">
    <property type="entry name" value="Protein kinase-like (PK-like)"/>
    <property type="match status" value="2"/>
</dbReference>
<comment type="function">
    <text evidence="19">Involved in resistance response to the pathogenic oomycetes Phytophthora infestans and Phytophthora capsici.</text>
</comment>
<keyword evidence="15 24" id="KW-1133">Transmembrane helix</keyword>
<feature type="binding site" evidence="22">
    <location>
        <position position="903"/>
    </location>
    <ligand>
        <name>ATP</name>
        <dbReference type="ChEBI" id="CHEBI:30616"/>
    </ligand>
</feature>
<dbReference type="Pfam" id="PF00139">
    <property type="entry name" value="Lectin_legB"/>
    <property type="match status" value="2"/>
</dbReference>
<dbReference type="InterPro" id="IPR011009">
    <property type="entry name" value="Kinase-like_dom_sf"/>
</dbReference>